<dbReference type="Proteomes" id="UP001357452">
    <property type="component" value="Unassembled WGS sequence"/>
</dbReference>
<proteinExistence type="predicted"/>
<protein>
    <recommendedName>
        <fullName evidence="3">Carboxypeptidase regulatory-like domain-containing protein</fullName>
    </recommendedName>
</protein>
<dbReference type="EMBL" id="JAZGLY010000003">
    <property type="protein sequence ID" value="MEE6186806.1"/>
    <property type="molecule type" value="Genomic_DNA"/>
</dbReference>
<accession>A0ABU7RFM3</accession>
<comment type="caution">
    <text evidence="1">The sequence shown here is derived from an EMBL/GenBank/DDBJ whole genome shotgun (WGS) entry which is preliminary data.</text>
</comment>
<organism evidence="1 2">
    <name type="scientific">Niabella digestorum</name>
    <dbReference type="NCBI Taxonomy" id="3117701"/>
    <lineage>
        <taxon>Bacteria</taxon>
        <taxon>Pseudomonadati</taxon>
        <taxon>Bacteroidota</taxon>
        <taxon>Chitinophagia</taxon>
        <taxon>Chitinophagales</taxon>
        <taxon>Chitinophagaceae</taxon>
        <taxon>Niabella</taxon>
    </lineage>
</organism>
<evidence type="ECO:0008006" key="3">
    <source>
        <dbReference type="Google" id="ProtNLM"/>
    </source>
</evidence>
<dbReference type="RefSeq" id="WP_330974216.1">
    <property type="nucleotide sequence ID" value="NZ_JAZGLY010000003.1"/>
</dbReference>
<name>A0ABU7RFM3_9BACT</name>
<evidence type="ECO:0000313" key="1">
    <source>
        <dbReference type="EMBL" id="MEE6186806.1"/>
    </source>
</evidence>
<evidence type="ECO:0000313" key="2">
    <source>
        <dbReference type="Proteomes" id="UP001357452"/>
    </source>
</evidence>
<reference evidence="1 2" key="1">
    <citation type="submission" date="2024-01" db="EMBL/GenBank/DDBJ databases">
        <title>Niabella digestum sp. nov., isolated from waste digestion system.</title>
        <authorList>
            <person name="Zhang L."/>
        </authorList>
    </citation>
    <scope>NUCLEOTIDE SEQUENCE [LARGE SCALE GENOMIC DNA]</scope>
    <source>
        <strain evidence="1 2">A18</strain>
    </source>
</reference>
<keyword evidence="2" id="KW-1185">Reference proteome</keyword>
<sequence>MINLWYISFFILLPVSVFSQNLFTEKDEKKELLLPGKIALISFNIENTSEQNKIYDIAARTADPTIEAVIRKDSIEVLARESKVYILPVKVSSKTAAGKYQVTLILTDRTTNSVIEKHSQIVVSSIKNISLHNIEAPQYLRAGQVLRASFQIKNQGNVAEYLRFETNADLIEGIDTVHLQPGEVRIIEVVKNTDINLPNNDIYYLRLTAHSLTDSLSKWHTGTHTTLISVKPASNDIYHRLPVYISGAYIGMQDKGVYSGGFQGEIRGSGSLNNKNSDLLSFRAVSPNPVKFNIFTQYEEYFINYKNDRWYVHLGDKVYASSMLTEFSRYGRGAALQYRFKNVSLGGFYNHPRFFADIRDEFNVYSTVHINKEDDITAGYLYKIPQDDSTKMGYNAARVSERAHLPYVKANIQSLKYFKILAEASYSHTGMHNGSGYMVQLQSHYLKSLSGNLSYIKTSPFYAGYFSNASMFNGYLRYLLSKRITLSASYVQDAKNIQRDTFTLSVPYREYQQYGARYKYAKHGALSLLSGIQRYQDRLEPKLFDYREAFARVTIEQKMAFLNFNVEGQLGRTTNYLLGYKGTSQYYTTNLSFQKLKTSFNLFASYMQTARYQLKEYKTLYYGIRTFSRFSDNTQLGIFYQNNYQPEEYYADRNLMEVSLHQRLSSKHYLDLSGRYVLQRGETGKKDFIVSLKYTYRLNIPVQKTASYTSLYGNVRNLGVAKTEGLRLMLGNHIALTDRFGNYIFKNVVPGDYVLEIDRTSININDIPDVQLPVPLQLSGKENVFNFGMTVASSIKGMVKVEERNASPIAFNNNKDKNYGVIIEASNGKEVYRKICLFNKPFDFTYLRPGTWDIKVYPNGWEKEYKIITGAQSIVLKAGDMQYLDIIVVRQRGEIKYQQESIKITYQGSK</sequence>
<dbReference type="SUPFAM" id="SSF117074">
    <property type="entry name" value="Hypothetical protein PA1324"/>
    <property type="match status" value="1"/>
</dbReference>
<gene>
    <name evidence="1" type="ORF">V2H41_05915</name>
</gene>